<feature type="transmembrane region" description="Helical" evidence="1">
    <location>
        <begin position="71"/>
        <end position="97"/>
    </location>
</feature>
<sequence>MTQTPPQPQYAYQAPVPVLAYGVPGPGEPFNGAADPSDLTRPLYGASLPQSLKRFFSSYVRFGGRASRSEFWWMALVTTVLQAIPVILLMIGLGLVLNNSGGTYQSSAFDPSYGGAVVTPENEAAAALGSTLCGIAWILILVLGLGLLLPTIALIWRRLHDANFPGPLYFLGLIPMIGPLVLLVFMFLSPNPSGRRFDT</sequence>
<dbReference type="EMBL" id="JAEHOI010000009">
    <property type="protein sequence ID" value="MBK0422391.1"/>
    <property type="molecule type" value="Genomic_DNA"/>
</dbReference>
<dbReference type="InterPro" id="IPR008523">
    <property type="entry name" value="DUF805"/>
</dbReference>
<evidence type="ECO:0000313" key="2">
    <source>
        <dbReference type="EMBL" id="MBK0422391.1"/>
    </source>
</evidence>
<keyword evidence="3" id="KW-1185">Reference proteome</keyword>
<organism evidence="2 3">
    <name type="scientific">Leucobacter edaphi</name>
    <dbReference type="NCBI Taxonomy" id="2796472"/>
    <lineage>
        <taxon>Bacteria</taxon>
        <taxon>Bacillati</taxon>
        <taxon>Actinomycetota</taxon>
        <taxon>Actinomycetes</taxon>
        <taxon>Micrococcales</taxon>
        <taxon>Microbacteriaceae</taxon>
        <taxon>Leucobacter</taxon>
    </lineage>
</organism>
<dbReference type="PANTHER" id="PTHR34980">
    <property type="entry name" value="INNER MEMBRANE PROTEIN-RELATED-RELATED"/>
    <property type="match status" value="1"/>
</dbReference>
<feature type="transmembrane region" description="Helical" evidence="1">
    <location>
        <begin position="135"/>
        <end position="156"/>
    </location>
</feature>
<dbReference type="PANTHER" id="PTHR34980:SF2">
    <property type="entry name" value="INNER MEMBRANE PROTEIN YHAH-RELATED"/>
    <property type="match status" value="1"/>
</dbReference>
<dbReference type="Pfam" id="PF05656">
    <property type="entry name" value="DUF805"/>
    <property type="match status" value="1"/>
</dbReference>
<dbReference type="GO" id="GO:0005886">
    <property type="term" value="C:plasma membrane"/>
    <property type="evidence" value="ECO:0007669"/>
    <property type="project" value="TreeGrafter"/>
</dbReference>
<dbReference type="Proteomes" id="UP000618733">
    <property type="component" value="Unassembled WGS sequence"/>
</dbReference>
<reference evidence="2" key="1">
    <citation type="submission" date="2020-12" db="EMBL/GenBank/DDBJ databases">
        <title>Leucobacter sp. CAS2, isolated from Chromium sludge.</title>
        <authorList>
            <person name="Xu Z."/>
        </authorList>
    </citation>
    <scope>NUCLEOTIDE SEQUENCE</scope>
    <source>
        <strain evidence="2">CSA2</strain>
    </source>
</reference>
<feature type="transmembrane region" description="Helical" evidence="1">
    <location>
        <begin position="168"/>
        <end position="188"/>
    </location>
</feature>
<gene>
    <name evidence="2" type="ORF">JD292_09935</name>
</gene>
<dbReference type="AlphaFoldDB" id="A0A934UY50"/>
<keyword evidence="1" id="KW-0812">Transmembrane</keyword>
<comment type="caution">
    <text evidence="2">The sequence shown here is derived from an EMBL/GenBank/DDBJ whole genome shotgun (WGS) entry which is preliminary data.</text>
</comment>
<name>A0A934UY50_9MICO</name>
<keyword evidence="1" id="KW-1133">Transmembrane helix</keyword>
<dbReference type="RefSeq" id="WP_200132584.1">
    <property type="nucleotide sequence ID" value="NZ_JAEHOI010000009.1"/>
</dbReference>
<protein>
    <submittedName>
        <fullName evidence="2">DUF805 domain-containing protein</fullName>
    </submittedName>
</protein>
<accession>A0A934UY50</accession>
<keyword evidence="1" id="KW-0472">Membrane</keyword>
<evidence type="ECO:0000256" key="1">
    <source>
        <dbReference type="SAM" id="Phobius"/>
    </source>
</evidence>
<evidence type="ECO:0000313" key="3">
    <source>
        <dbReference type="Proteomes" id="UP000618733"/>
    </source>
</evidence>
<proteinExistence type="predicted"/>